<dbReference type="AlphaFoldDB" id="A0A024FUK4"/>
<evidence type="ECO:0000313" key="2">
    <source>
        <dbReference type="Proteomes" id="UP000053237"/>
    </source>
</evidence>
<keyword evidence="2" id="KW-1185">Reference proteome</keyword>
<proteinExistence type="predicted"/>
<evidence type="ECO:0000313" key="1">
    <source>
        <dbReference type="EMBL" id="CCI10334.1"/>
    </source>
</evidence>
<dbReference type="Proteomes" id="UP000053237">
    <property type="component" value="Unassembled WGS sequence"/>
</dbReference>
<dbReference type="EMBL" id="CAIX01000223">
    <property type="protein sequence ID" value="CCI10334.1"/>
    <property type="molecule type" value="Genomic_DNA"/>
</dbReference>
<gene>
    <name evidence="1" type="ORF">BN9_095100</name>
</gene>
<reference evidence="1 2" key="1">
    <citation type="submission" date="2012-05" db="EMBL/GenBank/DDBJ databases">
        <title>Recombination and specialization in a pathogen metapopulation.</title>
        <authorList>
            <person name="Gardiner A."/>
            <person name="Kemen E."/>
            <person name="Schultz-Larsen T."/>
            <person name="MacLean D."/>
            <person name="Van Oosterhout C."/>
            <person name="Jones J.D.G."/>
        </authorList>
    </citation>
    <scope>NUCLEOTIDE SEQUENCE [LARGE SCALE GENOMIC DNA]</scope>
    <source>
        <strain evidence="1 2">Ac Nc2</strain>
    </source>
</reference>
<sequence>MDEYQKIYAGAITANLRTLGQAESRRASSIILNGASLKNQNFRFSADNEWPRMPGDVHEVWKEQLEKMGYTIDKRNVYQRTTDSAGGIPNTKIQ</sequence>
<accession>A0A024FUK4</accession>
<organism evidence="1 2">
    <name type="scientific">Albugo candida</name>
    <dbReference type="NCBI Taxonomy" id="65357"/>
    <lineage>
        <taxon>Eukaryota</taxon>
        <taxon>Sar</taxon>
        <taxon>Stramenopiles</taxon>
        <taxon>Oomycota</taxon>
        <taxon>Peronosporomycetes</taxon>
        <taxon>Albuginales</taxon>
        <taxon>Albuginaceae</taxon>
        <taxon>Albugo</taxon>
    </lineage>
</organism>
<name>A0A024FUK4_9STRA</name>
<dbReference type="InParanoid" id="A0A024FUK4"/>
<protein>
    <submittedName>
        <fullName evidence="1">Uncharacterized protein</fullName>
    </submittedName>
</protein>
<comment type="caution">
    <text evidence="1">The sequence shown here is derived from an EMBL/GenBank/DDBJ whole genome shotgun (WGS) entry which is preliminary data.</text>
</comment>